<dbReference type="InterPro" id="IPR017926">
    <property type="entry name" value="GATASE"/>
</dbReference>
<evidence type="ECO:0000256" key="2">
    <source>
        <dbReference type="ARBA" id="ARBA00005091"/>
    </source>
</evidence>
<dbReference type="FunFam" id="3.40.50.880:FF:000009">
    <property type="entry name" value="Imidazole glycerol phosphate synthase subunit HisH"/>
    <property type="match status" value="1"/>
</dbReference>
<dbReference type="InterPro" id="IPR010139">
    <property type="entry name" value="Imidazole-glycPsynth_HisH"/>
</dbReference>
<dbReference type="GO" id="GO:0016829">
    <property type="term" value="F:lyase activity"/>
    <property type="evidence" value="ECO:0007669"/>
    <property type="project" value="UniProtKB-KW"/>
</dbReference>
<dbReference type="SUPFAM" id="SSF52317">
    <property type="entry name" value="Class I glutamine amidotransferase-like"/>
    <property type="match status" value="1"/>
</dbReference>
<comment type="catalytic activity">
    <reaction evidence="10 12">
        <text>5-[(5-phospho-1-deoxy-D-ribulos-1-ylimino)methylamino]-1-(5-phospho-beta-D-ribosyl)imidazole-4-carboxamide + L-glutamine = D-erythro-1-(imidazol-4-yl)glycerol 3-phosphate + 5-amino-1-(5-phospho-beta-D-ribosyl)imidazole-4-carboxamide + L-glutamate + H(+)</text>
        <dbReference type="Rhea" id="RHEA:24793"/>
        <dbReference type="ChEBI" id="CHEBI:15378"/>
        <dbReference type="ChEBI" id="CHEBI:29985"/>
        <dbReference type="ChEBI" id="CHEBI:58278"/>
        <dbReference type="ChEBI" id="CHEBI:58359"/>
        <dbReference type="ChEBI" id="CHEBI:58475"/>
        <dbReference type="ChEBI" id="CHEBI:58525"/>
        <dbReference type="EC" id="4.3.2.10"/>
    </reaction>
</comment>
<feature type="active site" evidence="12 13">
    <location>
        <position position="179"/>
    </location>
</feature>
<feature type="active site" description="Nucleophile" evidence="12 13">
    <location>
        <position position="77"/>
    </location>
</feature>
<dbReference type="EC" id="3.5.1.2" evidence="12"/>
<evidence type="ECO:0000256" key="8">
    <source>
        <dbReference type="ARBA" id="ARBA00023102"/>
    </source>
</evidence>
<dbReference type="CDD" id="cd01748">
    <property type="entry name" value="GATase1_IGP_Synthase"/>
    <property type="match status" value="1"/>
</dbReference>
<comment type="function">
    <text evidence="12">IGPS catalyzes the conversion of PRFAR and glutamine to IGP, AICAR and glutamate. The HisH subunit catalyzes the hydrolysis of glutamine to glutamate and ammonia as part of the synthesis of IGP and AICAR. The resulting ammonia molecule is channeled to the active site of HisF.</text>
</comment>
<dbReference type="PROSITE" id="PS51273">
    <property type="entry name" value="GATASE_TYPE_1"/>
    <property type="match status" value="1"/>
</dbReference>
<evidence type="ECO:0000313" key="15">
    <source>
        <dbReference type="EMBL" id="SHM10207.1"/>
    </source>
</evidence>
<evidence type="ECO:0000256" key="12">
    <source>
        <dbReference type="HAMAP-Rule" id="MF_00278"/>
    </source>
</evidence>
<accession>A0A1M7G2M4</accession>
<keyword evidence="4 12" id="KW-0963">Cytoplasm</keyword>
<dbReference type="GO" id="GO:0000107">
    <property type="term" value="F:imidazoleglycerol-phosphate synthase activity"/>
    <property type="evidence" value="ECO:0007669"/>
    <property type="project" value="UniProtKB-UniRule"/>
</dbReference>
<evidence type="ECO:0000256" key="3">
    <source>
        <dbReference type="ARBA" id="ARBA00011152"/>
    </source>
</evidence>
<dbReference type="OrthoDB" id="9807137at2"/>
<sequence>MKTVIVKYNAGNIRSVQFALERIGVNGIVTDNVEEIRAADKVIFPGVGEASTAMAYLKERRLDQVIKDLKQPVLGICLGMQLMCKHSEENDTECLGIFDSNVKKFESPVANLLKIPQIGWNNITNLHSVLFEHVPENSYMYFVHSYYAALGADTVAITNYVINYTSALQKDNFYGVQFHPEKSAAAGSRIIENFLNI</sequence>
<dbReference type="PRINTS" id="PR00097">
    <property type="entry name" value="ANTSNTHASEII"/>
</dbReference>
<gene>
    <name evidence="12" type="primary">hisH</name>
    <name evidence="15" type="ORF">SAMN05444266_106367</name>
</gene>
<organism evidence="15 16">
    <name type="scientific">Chitinophaga jiangningensis</name>
    <dbReference type="NCBI Taxonomy" id="1419482"/>
    <lineage>
        <taxon>Bacteria</taxon>
        <taxon>Pseudomonadati</taxon>
        <taxon>Bacteroidota</taxon>
        <taxon>Chitinophagia</taxon>
        <taxon>Chitinophagales</taxon>
        <taxon>Chitinophagaceae</taxon>
        <taxon>Chitinophaga</taxon>
    </lineage>
</organism>
<evidence type="ECO:0000256" key="9">
    <source>
        <dbReference type="ARBA" id="ARBA00023239"/>
    </source>
</evidence>
<keyword evidence="15" id="KW-0808">Transferase</keyword>
<feature type="active site" evidence="12 13">
    <location>
        <position position="181"/>
    </location>
</feature>
<evidence type="ECO:0000256" key="13">
    <source>
        <dbReference type="PIRSR" id="PIRSR000495-1"/>
    </source>
</evidence>
<dbReference type="Pfam" id="PF00117">
    <property type="entry name" value="GATase"/>
    <property type="match status" value="1"/>
</dbReference>
<dbReference type="Proteomes" id="UP000184420">
    <property type="component" value="Unassembled WGS sequence"/>
</dbReference>
<keyword evidence="5 12" id="KW-0028">Amino-acid biosynthesis</keyword>
<reference evidence="15 16" key="1">
    <citation type="submission" date="2016-11" db="EMBL/GenBank/DDBJ databases">
        <authorList>
            <person name="Jaros S."/>
            <person name="Januszkiewicz K."/>
            <person name="Wedrychowicz H."/>
        </authorList>
    </citation>
    <scope>NUCLEOTIDE SEQUENCE [LARGE SCALE GENOMIC DNA]</scope>
    <source>
        <strain evidence="15 16">DSM 27406</strain>
    </source>
</reference>
<name>A0A1M7G2M4_9BACT</name>
<comment type="subunit">
    <text evidence="3 12">Heterodimer of HisH and HisF.</text>
</comment>
<proteinExistence type="inferred from homology"/>
<comment type="pathway">
    <text evidence="2 12">Amino-acid biosynthesis; L-histidine biosynthesis; L-histidine from 5-phospho-alpha-D-ribose 1-diphosphate: step 5/9.</text>
</comment>
<dbReference type="Gene3D" id="3.40.50.880">
    <property type="match status" value="1"/>
</dbReference>
<dbReference type="GO" id="GO:0004359">
    <property type="term" value="F:glutaminase activity"/>
    <property type="evidence" value="ECO:0007669"/>
    <property type="project" value="UniProtKB-EC"/>
</dbReference>
<comment type="catalytic activity">
    <reaction evidence="11 12">
        <text>L-glutamine + H2O = L-glutamate + NH4(+)</text>
        <dbReference type="Rhea" id="RHEA:15889"/>
        <dbReference type="ChEBI" id="CHEBI:15377"/>
        <dbReference type="ChEBI" id="CHEBI:28938"/>
        <dbReference type="ChEBI" id="CHEBI:29985"/>
        <dbReference type="ChEBI" id="CHEBI:58359"/>
        <dbReference type="EC" id="3.5.1.2"/>
    </reaction>
</comment>
<dbReference type="EMBL" id="FRBL01000006">
    <property type="protein sequence ID" value="SHM10207.1"/>
    <property type="molecule type" value="Genomic_DNA"/>
</dbReference>
<dbReference type="GO" id="GO:0000105">
    <property type="term" value="P:L-histidine biosynthetic process"/>
    <property type="evidence" value="ECO:0007669"/>
    <property type="project" value="UniProtKB-UniRule"/>
</dbReference>
<feature type="domain" description="Glutamine amidotransferase" evidence="14">
    <location>
        <begin position="30"/>
        <end position="195"/>
    </location>
</feature>
<evidence type="ECO:0000256" key="1">
    <source>
        <dbReference type="ARBA" id="ARBA00004496"/>
    </source>
</evidence>
<keyword evidence="6 12" id="KW-0378">Hydrolase</keyword>
<dbReference type="PANTHER" id="PTHR42701:SF1">
    <property type="entry name" value="IMIDAZOLE GLYCEROL PHOSPHATE SYNTHASE SUBUNIT HISH"/>
    <property type="match status" value="1"/>
</dbReference>
<keyword evidence="16" id="KW-1185">Reference proteome</keyword>
<evidence type="ECO:0000256" key="11">
    <source>
        <dbReference type="ARBA" id="ARBA00049534"/>
    </source>
</evidence>
<protein>
    <recommendedName>
        <fullName evidence="12">Imidazole glycerol phosphate synthase subunit HisH</fullName>
        <ecNumber evidence="12">4.3.2.10</ecNumber>
    </recommendedName>
    <alternativeName>
        <fullName evidence="12">IGP synthase glutaminase subunit</fullName>
        <ecNumber evidence="12">3.5.1.2</ecNumber>
    </alternativeName>
    <alternativeName>
        <fullName evidence="12">IGP synthase subunit HisH</fullName>
    </alternativeName>
    <alternativeName>
        <fullName evidence="12">ImGP synthase subunit HisH</fullName>
        <shortName evidence="12">IGPS subunit HisH</shortName>
    </alternativeName>
</protein>
<dbReference type="PIRSF" id="PIRSF000495">
    <property type="entry name" value="Amidotransf_hisH"/>
    <property type="match status" value="1"/>
</dbReference>
<evidence type="ECO:0000259" key="14">
    <source>
        <dbReference type="Pfam" id="PF00117"/>
    </source>
</evidence>
<keyword evidence="8 12" id="KW-0368">Histidine biosynthesis</keyword>
<evidence type="ECO:0000256" key="5">
    <source>
        <dbReference type="ARBA" id="ARBA00022605"/>
    </source>
</evidence>
<evidence type="ECO:0000256" key="4">
    <source>
        <dbReference type="ARBA" id="ARBA00022490"/>
    </source>
</evidence>
<dbReference type="PRINTS" id="PR00096">
    <property type="entry name" value="GATASE"/>
</dbReference>
<comment type="subcellular location">
    <subcellularLocation>
        <location evidence="1 12">Cytoplasm</location>
    </subcellularLocation>
</comment>
<evidence type="ECO:0000256" key="10">
    <source>
        <dbReference type="ARBA" id="ARBA00047838"/>
    </source>
</evidence>
<dbReference type="GO" id="GO:0005737">
    <property type="term" value="C:cytoplasm"/>
    <property type="evidence" value="ECO:0007669"/>
    <property type="project" value="UniProtKB-SubCell"/>
</dbReference>
<dbReference type="STRING" id="1419482.SAMN05444266_106367"/>
<keyword evidence="9 12" id="KW-0456">Lyase</keyword>
<dbReference type="InterPro" id="IPR029062">
    <property type="entry name" value="Class_I_gatase-like"/>
</dbReference>
<keyword evidence="7 12" id="KW-0315">Glutamine amidotransferase</keyword>
<evidence type="ECO:0000256" key="6">
    <source>
        <dbReference type="ARBA" id="ARBA00022801"/>
    </source>
</evidence>
<dbReference type="EC" id="4.3.2.10" evidence="12"/>
<dbReference type="RefSeq" id="WP_073083528.1">
    <property type="nucleotide sequence ID" value="NZ_FRBL01000006.1"/>
</dbReference>
<dbReference type="UniPathway" id="UPA00031">
    <property type="reaction ID" value="UER00010"/>
</dbReference>
<dbReference type="NCBIfam" id="TIGR01855">
    <property type="entry name" value="IMP_synth_hisH"/>
    <property type="match status" value="1"/>
</dbReference>
<evidence type="ECO:0000313" key="16">
    <source>
        <dbReference type="Proteomes" id="UP000184420"/>
    </source>
</evidence>
<dbReference type="HAMAP" id="MF_00278">
    <property type="entry name" value="HisH"/>
    <property type="match status" value="1"/>
</dbReference>
<dbReference type="PANTHER" id="PTHR42701">
    <property type="entry name" value="IMIDAZOLE GLYCEROL PHOSPHATE SYNTHASE SUBUNIT HISH"/>
    <property type="match status" value="1"/>
</dbReference>
<dbReference type="AlphaFoldDB" id="A0A1M7G2M4"/>
<evidence type="ECO:0000256" key="7">
    <source>
        <dbReference type="ARBA" id="ARBA00022962"/>
    </source>
</evidence>